<dbReference type="Proteomes" id="UP001295740">
    <property type="component" value="Unassembled WGS sequence"/>
</dbReference>
<feature type="region of interest" description="Disordered" evidence="9">
    <location>
        <begin position="1"/>
        <end position="77"/>
    </location>
</feature>
<feature type="region of interest" description="Disordered" evidence="9">
    <location>
        <begin position="363"/>
        <end position="391"/>
    </location>
</feature>
<accession>A0AAI8V8U5</accession>
<organism evidence="11 12">
    <name type="scientific">Anthostomella pinea</name>
    <dbReference type="NCBI Taxonomy" id="933095"/>
    <lineage>
        <taxon>Eukaryota</taxon>
        <taxon>Fungi</taxon>
        <taxon>Dikarya</taxon>
        <taxon>Ascomycota</taxon>
        <taxon>Pezizomycotina</taxon>
        <taxon>Sordariomycetes</taxon>
        <taxon>Xylariomycetidae</taxon>
        <taxon>Xylariales</taxon>
        <taxon>Xylariaceae</taxon>
        <taxon>Anthostomella</taxon>
    </lineage>
</organism>
<feature type="compositionally biased region" description="Low complexity" evidence="9">
    <location>
        <begin position="34"/>
        <end position="76"/>
    </location>
</feature>
<evidence type="ECO:0000256" key="3">
    <source>
        <dbReference type="ARBA" id="ARBA00022801"/>
    </source>
</evidence>
<dbReference type="GO" id="GO:0005739">
    <property type="term" value="C:mitochondrion"/>
    <property type="evidence" value="ECO:0007669"/>
    <property type="project" value="UniProtKB-SubCell"/>
</dbReference>
<dbReference type="AlphaFoldDB" id="A0AAI8V8U5"/>
<evidence type="ECO:0000313" key="12">
    <source>
        <dbReference type="Proteomes" id="UP001295740"/>
    </source>
</evidence>
<comment type="function">
    <text evidence="7">Excises uracil residues from the DNA which can arise as a result of misincorporation of dUMP residues by DNA polymerase or due to deamination of cytosine.</text>
</comment>
<keyword evidence="5 7" id="KW-0234">DNA repair</keyword>
<dbReference type="NCBIfam" id="NF003588">
    <property type="entry name" value="PRK05254.1-1"/>
    <property type="match status" value="1"/>
</dbReference>
<comment type="similarity">
    <text evidence="1 7">Belongs to the uracil-DNA glycosylase (UDG) superfamily. UNG family.</text>
</comment>
<dbReference type="GO" id="GO:0004844">
    <property type="term" value="F:uracil DNA N-glycosylase activity"/>
    <property type="evidence" value="ECO:0007669"/>
    <property type="project" value="UniProtKB-UniRule"/>
</dbReference>
<feature type="active site" description="Proton acceptor" evidence="7 8">
    <location>
        <position position="163"/>
    </location>
</feature>
<dbReference type="GO" id="GO:0097510">
    <property type="term" value="P:base-excision repair, AP site formation via deaminated base removal"/>
    <property type="evidence" value="ECO:0007669"/>
    <property type="project" value="TreeGrafter"/>
</dbReference>
<feature type="compositionally biased region" description="Basic and acidic residues" evidence="9">
    <location>
        <begin position="363"/>
        <end position="378"/>
    </location>
</feature>
<dbReference type="InterPro" id="IPR018085">
    <property type="entry name" value="Ura-DNA_Glyclase_AS"/>
</dbReference>
<dbReference type="NCBIfam" id="TIGR00628">
    <property type="entry name" value="ung"/>
    <property type="match status" value="1"/>
</dbReference>
<evidence type="ECO:0000256" key="8">
    <source>
        <dbReference type="PROSITE-ProRule" id="PRU10072"/>
    </source>
</evidence>
<dbReference type="InterPro" id="IPR005122">
    <property type="entry name" value="Uracil-DNA_glycosylase-like"/>
</dbReference>
<dbReference type="Gene3D" id="3.40.470.10">
    <property type="entry name" value="Uracil-DNA glycosylase-like domain"/>
    <property type="match status" value="1"/>
</dbReference>
<evidence type="ECO:0000256" key="9">
    <source>
        <dbReference type="SAM" id="MobiDB-lite"/>
    </source>
</evidence>
<keyword evidence="3 7" id="KW-0378">Hydrolase</keyword>
<dbReference type="Pfam" id="PF03167">
    <property type="entry name" value="UDG"/>
    <property type="match status" value="1"/>
</dbReference>
<keyword evidence="2 7" id="KW-0227">DNA damage</keyword>
<evidence type="ECO:0000256" key="5">
    <source>
        <dbReference type="ARBA" id="ARBA00023204"/>
    </source>
</evidence>
<dbReference type="PANTHER" id="PTHR11264">
    <property type="entry name" value="URACIL-DNA GLYCOSYLASE"/>
    <property type="match status" value="1"/>
</dbReference>
<dbReference type="SMART" id="SM00986">
    <property type="entry name" value="UDG"/>
    <property type="match status" value="1"/>
</dbReference>
<feature type="domain" description="Uracil-DNA glycosylase-like" evidence="10">
    <location>
        <begin position="148"/>
        <end position="313"/>
    </location>
</feature>
<sequence length="391" mass="43126">MAPSLKRKSEAALAASTDAKKPKVNASITSFFGPPKNTSSTTSTTPNNKTSNASSFFSPNNTNNNPQSSPASSTPQKFDKAKWVATLTPDQKKHLALEIQTLDPSWLAVLKDEILKPEFMRLKKFLENEVKSGKKVFPPREDVYSWSRHTPFHTVKAVIIGQDPYHNHNQAHGLCFSVRPPQPAPPSLKNMYTALKKDYPGSFAPPPNNGGLLTPWAEQGVLMLNTCLTVRAHEANSHANRGWEAFTQRAIDLVAQKRTRGVVFLAWGTPAGKRVTKVDAGRHLVLRSVHPSPLSAHRGFLDCGHFKKANEWLAQRYGEDGVIDWDLSPKAKKIEERVETKEDKKNVTEAKAEVPAPVVAVGKVDEEGKEEKSEVLEKEGEDGTVDADEAK</sequence>
<dbReference type="PROSITE" id="PS00130">
    <property type="entry name" value="U_DNA_GLYCOSYLASE"/>
    <property type="match status" value="1"/>
</dbReference>
<keyword evidence="12" id="KW-1185">Reference proteome</keyword>
<evidence type="ECO:0000256" key="6">
    <source>
        <dbReference type="ARBA" id="ARBA00023242"/>
    </source>
</evidence>
<dbReference type="CDD" id="cd10027">
    <property type="entry name" value="UDG-F1-like"/>
    <property type="match status" value="1"/>
</dbReference>
<dbReference type="NCBIfam" id="NF003589">
    <property type="entry name" value="PRK05254.1-2"/>
    <property type="match status" value="1"/>
</dbReference>
<keyword evidence="4 7" id="KW-0496">Mitochondrion</keyword>
<dbReference type="SMART" id="SM00987">
    <property type="entry name" value="UreE_C"/>
    <property type="match status" value="1"/>
</dbReference>
<dbReference type="EMBL" id="CAUWAG010000003">
    <property type="protein sequence ID" value="CAJ2499945.1"/>
    <property type="molecule type" value="Genomic_DNA"/>
</dbReference>
<dbReference type="FunFam" id="3.40.470.10:FF:000007">
    <property type="entry name" value="Uracil-DNA glycosylase"/>
    <property type="match status" value="1"/>
</dbReference>
<comment type="subcellular location">
    <subcellularLocation>
        <location evidence="7">Mitochondrion</location>
    </subcellularLocation>
    <subcellularLocation>
        <location evidence="7">Nucleus</location>
    </subcellularLocation>
</comment>
<dbReference type="InterPro" id="IPR002043">
    <property type="entry name" value="UDG_fam1"/>
</dbReference>
<dbReference type="GO" id="GO:0005634">
    <property type="term" value="C:nucleus"/>
    <property type="evidence" value="ECO:0007669"/>
    <property type="project" value="UniProtKB-SubCell"/>
</dbReference>
<evidence type="ECO:0000256" key="7">
    <source>
        <dbReference type="HAMAP-Rule" id="MF_03166"/>
    </source>
</evidence>
<keyword evidence="6 7" id="KW-0539">Nucleus</keyword>
<dbReference type="InterPro" id="IPR036895">
    <property type="entry name" value="Uracil-DNA_glycosylase-like_sf"/>
</dbReference>
<dbReference type="EC" id="3.2.2.27" evidence="7"/>
<comment type="catalytic activity">
    <reaction evidence="7">
        <text>Hydrolyzes single-stranded DNA or mismatched double-stranded DNA and polynucleotides, releasing free uracil.</text>
        <dbReference type="EC" id="3.2.2.27"/>
    </reaction>
</comment>
<proteinExistence type="inferred from homology"/>
<dbReference type="SUPFAM" id="SSF52141">
    <property type="entry name" value="Uracil-DNA glycosylase-like"/>
    <property type="match status" value="1"/>
</dbReference>
<evidence type="ECO:0000256" key="4">
    <source>
        <dbReference type="ARBA" id="ARBA00023128"/>
    </source>
</evidence>
<protein>
    <recommendedName>
        <fullName evidence="7">Uracil-DNA glycosylase</fullName>
        <shortName evidence="7">UDG</shortName>
        <ecNumber evidence="7">3.2.2.27</ecNumber>
    </recommendedName>
</protein>
<evidence type="ECO:0000256" key="1">
    <source>
        <dbReference type="ARBA" id="ARBA00008184"/>
    </source>
</evidence>
<evidence type="ECO:0000313" key="11">
    <source>
        <dbReference type="EMBL" id="CAJ2499945.1"/>
    </source>
</evidence>
<reference evidence="11" key="1">
    <citation type="submission" date="2023-10" db="EMBL/GenBank/DDBJ databases">
        <authorList>
            <person name="Hackl T."/>
        </authorList>
    </citation>
    <scope>NUCLEOTIDE SEQUENCE</scope>
</reference>
<dbReference type="NCBIfam" id="NF003592">
    <property type="entry name" value="PRK05254.1-5"/>
    <property type="match status" value="1"/>
</dbReference>
<evidence type="ECO:0000259" key="10">
    <source>
        <dbReference type="SMART" id="SM00986"/>
    </source>
</evidence>
<dbReference type="PANTHER" id="PTHR11264:SF0">
    <property type="entry name" value="URACIL-DNA GLYCOSYLASE"/>
    <property type="match status" value="1"/>
</dbReference>
<evidence type="ECO:0000256" key="2">
    <source>
        <dbReference type="ARBA" id="ARBA00022763"/>
    </source>
</evidence>
<gene>
    <name evidence="7" type="primary">UNG1</name>
    <name evidence="11" type="ORF">KHLLAP_LOCUS413</name>
</gene>
<feature type="compositionally biased region" description="Acidic residues" evidence="9">
    <location>
        <begin position="379"/>
        <end position="391"/>
    </location>
</feature>
<comment type="caution">
    <text evidence="11">The sequence shown here is derived from an EMBL/GenBank/DDBJ whole genome shotgun (WGS) entry which is preliminary data.</text>
</comment>
<name>A0AAI8V8U5_9PEZI</name>
<dbReference type="HAMAP" id="MF_00148">
    <property type="entry name" value="UDG"/>
    <property type="match status" value="1"/>
</dbReference>